<evidence type="ECO:0000259" key="1">
    <source>
        <dbReference type="PROSITE" id="PS51819"/>
    </source>
</evidence>
<gene>
    <name evidence="2" type="ORF">BCR23_03770</name>
</gene>
<dbReference type="PANTHER" id="PTHR36503:SF3">
    <property type="entry name" value="BLR0126 PROTEIN"/>
    <property type="match status" value="1"/>
</dbReference>
<dbReference type="InterPro" id="IPR029068">
    <property type="entry name" value="Glyas_Bleomycin-R_OHBP_Dase"/>
</dbReference>
<dbReference type="InterPro" id="IPR037523">
    <property type="entry name" value="VOC_core"/>
</dbReference>
<dbReference type="OrthoDB" id="9796521at2"/>
<evidence type="ECO:0000313" key="2">
    <source>
        <dbReference type="EMBL" id="OEG17132.1"/>
    </source>
</evidence>
<protein>
    <submittedName>
        <fullName evidence="2">Glyoxylase</fullName>
    </submittedName>
</protein>
<name>A0A1E5GWS7_9ENTE</name>
<dbReference type="AlphaFoldDB" id="A0A1E5GWS7"/>
<dbReference type="EMBL" id="MIKB01000012">
    <property type="protein sequence ID" value="OEG17132.1"/>
    <property type="molecule type" value="Genomic_DNA"/>
</dbReference>
<dbReference type="PANTHER" id="PTHR36503">
    <property type="entry name" value="BLR2520 PROTEIN"/>
    <property type="match status" value="1"/>
</dbReference>
<accession>A0A1E5GWS7</accession>
<feature type="domain" description="VOC" evidence="1">
    <location>
        <begin position="2"/>
        <end position="123"/>
    </location>
</feature>
<dbReference type="InterPro" id="IPR004360">
    <property type="entry name" value="Glyas_Fos-R_dOase_dom"/>
</dbReference>
<comment type="caution">
    <text evidence="2">The sequence shown here is derived from an EMBL/GenBank/DDBJ whole genome shotgun (WGS) entry which is preliminary data.</text>
</comment>
<dbReference type="PROSITE" id="PS51819">
    <property type="entry name" value="VOC"/>
    <property type="match status" value="1"/>
</dbReference>
<dbReference type="RefSeq" id="WP_069634454.1">
    <property type="nucleotide sequence ID" value="NZ_JXKZ01000002.1"/>
</dbReference>
<dbReference type="STRING" id="903983.BCR23_03770"/>
<dbReference type="Pfam" id="PF00903">
    <property type="entry name" value="Glyoxalase"/>
    <property type="match status" value="1"/>
</dbReference>
<dbReference type="PATRIC" id="fig|903983.4.peg.1350"/>
<reference evidence="3" key="1">
    <citation type="submission" date="2016-09" db="EMBL/GenBank/DDBJ databases">
        <authorList>
            <person name="Gulvik C.A."/>
        </authorList>
    </citation>
    <scope>NUCLEOTIDE SEQUENCE [LARGE SCALE GENOMIC DNA]</scope>
    <source>
        <strain evidence="3">LMG 26306</strain>
    </source>
</reference>
<dbReference type="Proteomes" id="UP000094764">
    <property type="component" value="Unassembled WGS sequence"/>
</dbReference>
<sequence length="127" mass="14647">MKLDMVGIIVESMEQAILFYERLGFKAIGEKNAEYVELDHVGTRISLNTKKMIAGVYGYEPKNEGDKIELAFLCESSAEIDQLCKTMKDFGYEIFREPWQAFWGQYYAIIKDPDGNLLSFFCNSQEM</sequence>
<proteinExistence type="predicted"/>
<keyword evidence="3" id="KW-1185">Reference proteome</keyword>
<evidence type="ECO:0000313" key="3">
    <source>
        <dbReference type="Proteomes" id="UP000094764"/>
    </source>
</evidence>
<organism evidence="2 3">
    <name type="scientific">Enterococcus quebecensis</name>
    <dbReference type="NCBI Taxonomy" id="903983"/>
    <lineage>
        <taxon>Bacteria</taxon>
        <taxon>Bacillati</taxon>
        <taxon>Bacillota</taxon>
        <taxon>Bacilli</taxon>
        <taxon>Lactobacillales</taxon>
        <taxon>Enterococcaceae</taxon>
        <taxon>Enterococcus</taxon>
    </lineage>
</organism>
<dbReference type="SUPFAM" id="SSF54593">
    <property type="entry name" value="Glyoxalase/Bleomycin resistance protein/Dihydroxybiphenyl dioxygenase"/>
    <property type="match status" value="1"/>
</dbReference>
<dbReference type="Gene3D" id="3.10.180.10">
    <property type="entry name" value="2,3-Dihydroxybiphenyl 1,2-Dioxygenase, domain 1"/>
    <property type="match status" value="1"/>
</dbReference>